<dbReference type="Gene3D" id="3.10.450.50">
    <property type="match status" value="1"/>
</dbReference>
<proteinExistence type="predicted"/>
<gene>
    <name evidence="3" type="ORF">MUN78_02690</name>
</gene>
<sequence length="146" mass="15469">MHTPTEPEVLAAADAIVTAFAATDTEAYFAAFAEDASFVFHPEPARLDTRAAYEALWAEWRAAGWRVVSCDSSDRLVQRFPGGAIFSHTVATSVETTSGADSYVERESIVFRADADGSLLAIHEHLSTTPDPATPDPAAPAASAEG</sequence>
<evidence type="ECO:0000313" key="4">
    <source>
        <dbReference type="Proteomes" id="UP000831786"/>
    </source>
</evidence>
<feature type="region of interest" description="Disordered" evidence="1">
    <location>
        <begin position="126"/>
        <end position="146"/>
    </location>
</feature>
<dbReference type="InterPro" id="IPR032710">
    <property type="entry name" value="NTF2-like_dom_sf"/>
</dbReference>
<organism evidence="3 4">
    <name type="scientific">Leucobacter allii</name>
    <dbReference type="NCBI Taxonomy" id="2932247"/>
    <lineage>
        <taxon>Bacteria</taxon>
        <taxon>Bacillati</taxon>
        <taxon>Actinomycetota</taxon>
        <taxon>Actinomycetes</taxon>
        <taxon>Micrococcales</taxon>
        <taxon>Microbacteriaceae</taxon>
        <taxon>Leucobacter</taxon>
    </lineage>
</organism>
<dbReference type="Pfam" id="PF13474">
    <property type="entry name" value="SnoaL_3"/>
    <property type="match status" value="1"/>
</dbReference>
<feature type="domain" description="SnoaL-like" evidence="2">
    <location>
        <begin position="9"/>
        <end position="127"/>
    </location>
</feature>
<protein>
    <submittedName>
        <fullName evidence="3">Nuclear transport factor 2 family protein</fullName>
    </submittedName>
</protein>
<name>A0ABY4FNA8_9MICO</name>
<evidence type="ECO:0000313" key="3">
    <source>
        <dbReference type="EMBL" id="UOQ57769.1"/>
    </source>
</evidence>
<dbReference type="InterPro" id="IPR037401">
    <property type="entry name" value="SnoaL-like"/>
</dbReference>
<accession>A0ABY4FNA8</accession>
<keyword evidence="4" id="KW-1185">Reference proteome</keyword>
<dbReference type="EMBL" id="CP095045">
    <property type="protein sequence ID" value="UOQ57769.1"/>
    <property type="molecule type" value="Genomic_DNA"/>
</dbReference>
<dbReference type="Proteomes" id="UP000831786">
    <property type="component" value="Chromosome"/>
</dbReference>
<dbReference type="SUPFAM" id="SSF54427">
    <property type="entry name" value="NTF2-like"/>
    <property type="match status" value="1"/>
</dbReference>
<dbReference type="RefSeq" id="WP_244728635.1">
    <property type="nucleotide sequence ID" value="NZ_CP095045.1"/>
</dbReference>
<reference evidence="3 4" key="1">
    <citation type="submission" date="2022-04" db="EMBL/GenBank/DDBJ databases">
        <title>Leucobacter sp. isolated from rhizosphere of garlic.</title>
        <authorList>
            <person name="Won M."/>
            <person name="Lee C.-M."/>
            <person name="Woen H.-Y."/>
            <person name="Kwon S.-W."/>
        </authorList>
    </citation>
    <scope>NUCLEOTIDE SEQUENCE [LARGE SCALE GENOMIC DNA]</scope>
    <source>
        <strain evidence="3 4">H21R-40</strain>
    </source>
</reference>
<evidence type="ECO:0000259" key="2">
    <source>
        <dbReference type="Pfam" id="PF13474"/>
    </source>
</evidence>
<evidence type="ECO:0000256" key="1">
    <source>
        <dbReference type="SAM" id="MobiDB-lite"/>
    </source>
</evidence>